<evidence type="ECO:0000313" key="2">
    <source>
        <dbReference type="Proteomes" id="UP000581206"/>
    </source>
</evidence>
<sequence>MPTLKPRHAITETPEVAHALDVARRHWPDQPPSRLLTRLIETGAQAVEARELDAARERERAVLELTALSTYYPEGYLDDLRDGWPQ</sequence>
<dbReference type="EMBL" id="JAAXOX010000010">
    <property type="protein sequence ID" value="NKY23938.1"/>
    <property type="molecule type" value="Genomic_DNA"/>
</dbReference>
<gene>
    <name evidence="1" type="ORF">HGA03_14800</name>
</gene>
<reference evidence="1 2" key="1">
    <citation type="submission" date="2020-04" db="EMBL/GenBank/DDBJ databases">
        <title>MicrobeNet Type strains.</title>
        <authorList>
            <person name="Nicholson A.C."/>
        </authorList>
    </citation>
    <scope>NUCLEOTIDE SEQUENCE [LARGE SCALE GENOMIC DNA]</scope>
    <source>
        <strain evidence="1 2">ATCC BAA-788</strain>
    </source>
</reference>
<comment type="caution">
    <text evidence="1">The sequence shown here is derived from an EMBL/GenBank/DDBJ whole genome shotgun (WGS) entry which is preliminary data.</text>
</comment>
<dbReference type="RefSeq" id="WP_168631067.1">
    <property type="nucleotide sequence ID" value="NZ_BONL01000005.1"/>
</dbReference>
<evidence type="ECO:0000313" key="1">
    <source>
        <dbReference type="EMBL" id="NKY23938.1"/>
    </source>
</evidence>
<protein>
    <submittedName>
        <fullName evidence="1">Uncharacterized protein</fullName>
    </submittedName>
</protein>
<dbReference type="Proteomes" id="UP000581206">
    <property type="component" value="Unassembled WGS sequence"/>
</dbReference>
<proteinExistence type="predicted"/>
<organism evidence="1 2">
    <name type="scientific">Cellulomonas denverensis</name>
    <dbReference type="NCBI Taxonomy" id="264297"/>
    <lineage>
        <taxon>Bacteria</taxon>
        <taxon>Bacillati</taxon>
        <taxon>Actinomycetota</taxon>
        <taxon>Actinomycetes</taxon>
        <taxon>Micrococcales</taxon>
        <taxon>Cellulomonadaceae</taxon>
        <taxon>Cellulomonas</taxon>
    </lineage>
</organism>
<name>A0A7X6KXI4_9CELL</name>
<accession>A0A7X6KXI4</accession>
<dbReference type="AlphaFoldDB" id="A0A7X6KXI4"/>
<keyword evidence="2" id="KW-1185">Reference proteome</keyword>